<comment type="similarity">
    <text evidence="2 8">Belongs to the glycosyl hydrolase 32 family.</text>
</comment>
<accession>A0A0R2HJZ1</accession>
<dbReference type="EMBL" id="JQBL01000021">
    <property type="protein sequence ID" value="KRN49754.1"/>
    <property type="molecule type" value="Genomic_DNA"/>
</dbReference>
<dbReference type="InterPro" id="IPR006232">
    <property type="entry name" value="Suc6P_hydrolase"/>
</dbReference>
<gene>
    <name evidence="12" type="ORF">IV49_GL000873</name>
</gene>
<dbReference type="Proteomes" id="UP000051841">
    <property type="component" value="Unassembled WGS sequence"/>
</dbReference>
<proteinExistence type="inferred from homology"/>
<keyword evidence="5 8" id="KW-0378">Hydrolase</keyword>
<evidence type="ECO:0000256" key="3">
    <source>
        <dbReference type="ARBA" id="ARBA00012758"/>
    </source>
</evidence>
<keyword evidence="9" id="KW-0119">Carbohydrate metabolism</keyword>
<evidence type="ECO:0000256" key="4">
    <source>
        <dbReference type="ARBA" id="ARBA00019623"/>
    </source>
</evidence>
<dbReference type="CDD" id="cd18623">
    <property type="entry name" value="GH32_ScrB-like"/>
    <property type="match status" value="1"/>
</dbReference>
<dbReference type="InterPro" id="IPR023296">
    <property type="entry name" value="Glyco_hydro_beta-prop_sf"/>
</dbReference>
<dbReference type="Gene3D" id="2.115.10.20">
    <property type="entry name" value="Glycosyl hydrolase domain, family 43"/>
    <property type="match status" value="1"/>
</dbReference>
<dbReference type="UniPathway" id="UPA00238"/>
<dbReference type="GO" id="GO:0005737">
    <property type="term" value="C:cytoplasm"/>
    <property type="evidence" value="ECO:0007669"/>
    <property type="project" value="UniProtKB-SubCell"/>
</dbReference>
<dbReference type="SMART" id="SM00640">
    <property type="entry name" value="Glyco_32"/>
    <property type="match status" value="1"/>
</dbReference>
<comment type="catalytic activity">
    <reaction evidence="8">
        <text>Hydrolysis of terminal non-reducing beta-D-fructofuranoside residues in beta-D-fructofuranosides.</text>
        <dbReference type="EC" id="3.2.1.26"/>
    </reaction>
</comment>
<evidence type="ECO:0000256" key="7">
    <source>
        <dbReference type="ARBA" id="ARBA00033367"/>
    </source>
</evidence>
<comment type="pathway">
    <text evidence="1 9">Glycan biosynthesis; sucrose metabolism.</text>
</comment>
<evidence type="ECO:0000256" key="2">
    <source>
        <dbReference type="ARBA" id="ARBA00009902"/>
    </source>
</evidence>
<dbReference type="SUPFAM" id="SSF49899">
    <property type="entry name" value="Concanavalin A-like lectins/glucanases"/>
    <property type="match status" value="1"/>
</dbReference>
<dbReference type="InterPro" id="IPR013320">
    <property type="entry name" value="ConA-like_dom_sf"/>
</dbReference>
<dbReference type="NCBIfam" id="TIGR01322">
    <property type="entry name" value="scrB_fam"/>
    <property type="match status" value="1"/>
</dbReference>
<comment type="subcellular location">
    <subcellularLocation>
        <location evidence="9">Cytoplasm</location>
    </subcellularLocation>
</comment>
<dbReference type="AlphaFoldDB" id="A0A0R2HJZ1"/>
<dbReference type="InterPro" id="IPR013189">
    <property type="entry name" value="Glyco_hydro_32_C"/>
</dbReference>
<dbReference type="GO" id="GO:0005985">
    <property type="term" value="P:sucrose metabolic process"/>
    <property type="evidence" value="ECO:0007669"/>
    <property type="project" value="UniProtKB-UniPathway"/>
</dbReference>
<dbReference type="EC" id="3.2.1.26" evidence="3 8"/>
<evidence type="ECO:0000256" key="5">
    <source>
        <dbReference type="ARBA" id="ARBA00022801"/>
    </source>
</evidence>
<dbReference type="GO" id="GO:0004564">
    <property type="term" value="F:beta-fructofuranosidase activity"/>
    <property type="evidence" value="ECO:0007669"/>
    <property type="project" value="UniProtKB-EC"/>
</dbReference>
<dbReference type="Pfam" id="PF00251">
    <property type="entry name" value="Glyco_hydro_32N"/>
    <property type="match status" value="1"/>
</dbReference>
<dbReference type="InterPro" id="IPR001362">
    <property type="entry name" value="Glyco_hydro_32"/>
</dbReference>
<keyword evidence="13" id="KW-1185">Reference proteome</keyword>
<evidence type="ECO:0000259" key="11">
    <source>
        <dbReference type="Pfam" id="PF08244"/>
    </source>
</evidence>
<dbReference type="PATRIC" id="fig|1410657.5.peg.911"/>
<evidence type="ECO:0000256" key="1">
    <source>
        <dbReference type="ARBA" id="ARBA00004914"/>
    </source>
</evidence>
<protein>
    <recommendedName>
        <fullName evidence="4 8">Sucrose-6-phosphate hydrolase</fullName>
        <ecNumber evidence="3 8">3.2.1.26</ecNumber>
    </recommendedName>
    <alternativeName>
        <fullName evidence="7 9">Invertase</fullName>
    </alternativeName>
</protein>
<keyword evidence="6 8" id="KW-0326">Glycosidase</keyword>
<comment type="function">
    <text evidence="9">Enables the bacterium to metabolize sucrose as a sole carbon source.</text>
</comment>
<dbReference type="InterPro" id="IPR051214">
    <property type="entry name" value="GH32_Enzymes"/>
</dbReference>
<comment type="caution">
    <text evidence="12">The sequence shown here is derived from an EMBL/GenBank/DDBJ whole genome shotgun (WGS) entry which is preliminary data.</text>
</comment>
<evidence type="ECO:0000256" key="9">
    <source>
        <dbReference type="RuleBase" id="RU365015"/>
    </source>
</evidence>
<dbReference type="PANTHER" id="PTHR43101">
    <property type="entry name" value="BETA-FRUCTOSIDASE"/>
    <property type="match status" value="1"/>
</dbReference>
<feature type="domain" description="Glycosyl hydrolase family 32 C-terminal" evidence="11">
    <location>
        <begin position="362"/>
        <end position="463"/>
    </location>
</feature>
<dbReference type="SUPFAM" id="SSF75005">
    <property type="entry name" value="Arabinanase/levansucrase/invertase"/>
    <property type="match status" value="1"/>
</dbReference>
<evidence type="ECO:0000256" key="6">
    <source>
        <dbReference type="ARBA" id="ARBA00023295"/>
    </source>
</evidence>
<name>A0A0R2HJZ1_9FIRM</name>
<feature type="domain" description="Glycosyl hydrolase family 32 N-terminal" evidence="10">
    <location>
        <begin position="39"/>
        <end position="343"/>
    </location>
</feature>
<keyword evidence="9" id="KW-0963">Cytoplasm</keyword>
<evidence type="ECO:0000313" key="13">
    <source>
        <dbReference type="Proteomes" id="UP000051841"/>
    </source>
</evidence>
<dbReference type="InterPro" id="IPR013148">
    <property type="entry name" value="Glyco_hydro_32_N"/>
</dbReference>
<dbReference type="Gene3D" id="2.60.120.560">
    <property type="entry name" value="Exo-inulinase, domain 1"/>
    <property type="match status" value="1"/>
</dbReference>
<evidence type="ECO:0000259" key="10">
    <source>
        <dbReference type="Pfam" id="PF00251"/>
    </source>
</evidence>
<reference evidence="12 13" key="1">
    <citation type="journal article" date="2015" name="Genome Announc.">
        <title>Expanding the biotechnology potential of lactobacilli through comparative genomics of 213 strains and associated genera.</title>
        <authorList>
            <person name="Sun Z."/>
            <person name="Harris H.M."/>
            <person name="McCann A."/>
            <person name="Guo C."/>
            <person name="Argimon S."/>
            <person name="Zhang W."/>
            <person name="Yang X."/>
            <person name="Jeffery I.B."/>
            <person name="Cooney J.C."/>
            <person name="Kagawa T.F."/>
            <person name="Liu W."/>
            <person name="Song Y."/>
            <person name="Salvetti E."/>
            <person name="Wrobel A."/>
            <person name="Rasinkangas P."/>
            <person name="Parkhill J."/>
            <person name="Rea M.C."/>
            <person name="O'Sullivan O."/>
            <person name="Ritari J."/>
            <person name="Douillard F.P."/>
            <person name="Paul Ross R."/>
            <person name="Yang R."/>
            <person name="Briner A.E."/>
            <person name="Felis G.E."/>
            <person name="de Vos W.M."/>
            <person name="Barrangou R."/>
            <person name="Klaenhammer T.R."/>
            <person name="Caufield P.W."/>
            <person name="Cui Y."/>
            <person name="Zhang H."/>
            <person name="O'Toole P.W."/>
        </authorList>
    </citation>
    <scope>NUCLEOTIDE SEQUENCE [LARGE SCALE GENOMIC DNA]</scope>
    <source>
        <strain evidence="12 13">DSM 20405</strain>
    </source>
</reference>
<sequence>MNTMKEWSREERYRVLKSKEEIVDVHKRNAASVYRQSYHIQPVSGLSSDPNGFIYHKGIWHLFYQWTPWGAVHGLKYWYHVTSTDLVHWKNEGIGLAPDCDYDNKGCHSGSGFAYGDDMYLFYTGNHRDENWVRTPYTCVAQYTPEGLKKMPSPLFGPRDDYAEHQRDPKVVYVKEKDMYFIFIGAMSEDKRGTTLIYKSSSLLEGWSFAGELKVPGYEYFGGMWECPCIANIDGKDVFVFSPQYTTLEGRGNSTNHNVYLVGKMDYDTLTFTPETDYRYLDYGFDFYAAQMAANVNDDKKAIMITWIGLPDNHYPTEEEDYEGSMTIARELRLKGNRIVQSPVKAIEQLREECDEEEGKLSKAMEMLVDFNEGDASLHLFTKENGEGGFTIDYNANTKTITVDKSHMDKRFNEHVFETLDVPLDEDLKNMRIFIDSSSVEIFINDGLYTFTAHVYPTEKECGYTHSDNVSVSRYKLKASVKDDFVV</sequence>
<organism evidence="12 13">
    <name type="scientific">Kandleria vitulina DSM 20405</name>
    <dbReference type="NCBI Taxonomy" id="1410657"/>
    <lineage>
        <taxon>Bacteria</taxon>
        <taxon>Bacillati</taxon>
        <taxon>Bacillota</taxon>
        <taxon>Erysipelotrichia</taxon>
        <taxon>Erysipelotrichales</taxon>
        <taxon>Coprobacillaceae</taxon>
        <taxon>Kandleria</taxon>
    </lineage>
</organism>
<evidence type="ECO:0000313" key="12">
    <source>
        <dbReference type="EMBL" id="KRN49754.1"/>
    </source>
</evidence>
<evidence type="ECO:0000256" key="8">
    <source>
        <dbReference type="RuleBase" id="RU362110"/>
    </source>
</evidence>
<dbReference type="PANTHER" id="PTHR43101:SF1">
    <property type="entry name" value="BETA-FRUCTOSIDASE"/>
    <property type="match status" value="1"/>
</dbReference>
<dbReference type="Pfam" id="PF08244">
    <property type="entry name" value="Glyco_hydro_32C"/>
    <property type="match status" value="1"/>
</dbReference>